<dbReference type="GO" id="GO:0004239">
    <property type="term" value="F:initiator methionyl aminopeptidase activity"/>
    <property type="evidence" value="ECO:0007669"/>
    <property type="project" value="UniProtKB-UniRule"/>
</dbReference>
<proteinExistence type="inferred from homology"/>
<evidence type="ECO:0000313" key="10">
    <source>
        <dbReference type="Proteomes" id="UP000461585"/>
    </source>
</evidence>
<dbReference type="SUPFAM" id="SSF55920">
    <property type="entry name" value="Creatinase/aminopeptidase"/>
    <property type="match status" value="1"/>
</dbReference>
<feature type="binding site" evidence="6">
    <location>
        <position position="106"/>
    </location>
    <ligand>
        <name>a divalent metal cation</name>
        <dbReference type="ChEBI" id="CHEBI:60240"/>
        <label>1</label>
    </ligand>
</feature>
<feature type="binding site" evidence="6">
    <location>
        <position position="106"/>
    </location>
    <ligand>
        <name>a divalent metal cation</name>
        <dbReference type="ChEBI" id="CHEBI:60240"/>
        <label>2</label>
        <note>catalytic</note>
    </ligand>
</feature>
<feature type="binding site" evidence="6">
    <location>
        <position position="233"/>
    </location>
    <ligand>
        <name>a divalent metal cation</name>
        <dbReference type="ChEBI" id="CHEBI:60240"/>
        <label>2</label>
        <note>catalytic</note>
    </ligand>
</feature>
<name>A0A7X5KMS4_9FIRM</name>
<feature type="domain" description="Peptidase M24" evidence="8">
    <location>
        <begin position="12"/>
        <end position="240"/>
    </location>
</feature>
<evidence type="ECO:0000259" key="8">
    <source>
        <dbReference type="Pfam" id="PF00557"/>
    </source>
</evidence>
<dbReference type="Gene3D" id="3.90.230.10">
    <property type="entry name" value="Creatinase/methionine aminopeptidase superfamily"/>
    <property type="match status" value="1"/>
</dbReference>
<feature type="binding site" evidence="6">
    <location>
        <position position="176"/>
    </location>
    <ligand>
        <name>substrate</name>
    </ligand>
</feature>
<dbReference type="EC" id="3.4.11.18" evidence="6 7"/>
<dbReference type="GO" id="GO:0006508">
    <property type="term" value="P:proteolysis"/>
    <property type="evidence" value="ECO:0007669"/>
    <property type="project" value="UniProtKB-KW"/>
</dbReference>
<dbReference type="GO" id="GO:0070006">
    <property type="term" value="F:metalloaminopeptidase activity"/>
    <property type="evidence" value="ECO:0007669"/>
    <property type="project" value="UniProtKB-UniRule"/>
</dbReference>
<dbReference type="PRINTS" id="PR00599">
    <property type="entry name" value="MAPEPTIDASE"/>
</dbReference>
<gene>
    <name evidence="6 9" type="primary">map</name>
    <name evidence="9" type="ORF">GXN74_10315</name>
</gene>
<comment type="subunit">
    <text evidence="6">Monomer.</text>
</comment>
<dbReference type="GO" id="GO:0046872">
    <property type="term" value="F:metal ion binding"/>
    <property type="evidence" value="ECO:0007669"/>
    <property type="project" value="UniProtKB-UniRule"/>
</dbReference>
<feature type="binding site" evidence="6">
    <location>
        <position position="233"/>
    </location>
    <ligand>
        <name>a divalent metal cation</name>
        <dbReference type="ChEBI" id="CHEBI:60240"/>
        <label>1</label>
    </ligand>
</feature>
<evidence type="ECO:0000313" key="9">
    <source>
        <dbReference type="EMBL" id="NDL68134.1"/>
    </source>
</evidence>
<evidence type="ECO:0000256" key="4">
    <source>
        <dbReference type="ARBA" id="ARBA00022723"/>
    </source>
</evidence>
<protein>
    <recommendedName>
        <fullName evidence="6 7">Methionine aminopeptidase</fullName>
        <shortName evidence="6">MAP</shortName>
        <shortName evidence="6">MetAP</shortName>
        <ecNumber evidence="6 7">3.4.11.18</ecNumber>
    </recommendedName>
    <alternativeName>
        <fullName evidence="6">Peptidase M</fullName>
    </alternativeName>
</protein>
<keyword evidence="3 6" id="KW-0645">Protease</keyword>
<dbReference type="HAMAP" id="MF_01974">
    <property type="entry name" value="MetAP_1"/>
    <property type="match status" value="1"/>
</dbReference>
<dbReference type="NCBIfam" id="TIGR00500">
    <property type="entry name" value="met_pdase_I"/>
    <property type="match status" value="1"/>
</dbReference>
<accession>A0A7X5KMS4</accession>
<keyword evidence="10" id="KW-1185">Reference proteome</keyword>
<dbReference type="InterPro" id="IPR000994">
    <property type="entry name" value="Pept_M24"/>
</dbReference>
<dbReference type="CDD" id="cd01086">
    <property type="entry name" value="MetAP1"/>
    <property type="match status" value="1"/>
</dbReference>
<keyword evidence="5 6" id="KW-0378">Hydrolase</keyword>
<dbReference type="PANTHER" id="PTHR43330">
    <property type="entry name" value="METHIONINE AMINOPEPTIDASE"/>
    <property type="match status" value="1"/>
</dbReference>
<feature type="binding site" evidence="6">
    <location>
        <position position="169"/>
    </location>
    <ligand>
        <name>a divalent metal cation</name>
        <dbReference type="ChEBI" id="CHEBI:60240"/>
        <label>2</label>
        <note>catalytic</note>
    </ligand>
</feature>
<reference evidence="9 10" key="1">
    <citation type="submission" date="2020-01" db="EMBL/GenBank/DDBJ databases">
        <title>Anaeroalcalibacter tamaniensis gen. nov., sp. nov., moderately halophilic strictly anaerobic fermenter bacterium from mud volcano of Taman peninsula.</title>
        <authorList>
            <person name="Frolova A."/>
            <person name="Merkel A.Y."/>
            <person name="Slobodkin A.I."/>
        </authorList>
    </citation>
    <scope>NUCLEOTIDE SEQUENCE [LARGE SCALE GENOMIC DNA]</scope>
    <source>
        <strain evidence="9 10">F-3ap</strain>
    </source>
</reference>
<feature type="binding site" evidence="6">
    <location>
        <position position="78"/>
    </location>
    <ligand>
        <name>substrate</name>
    </ligand>
</feature>
<dbReference type="Pfam" id="PF00557">
    <property type="entry name" value="Peptidase_M24"/>
    <property type="match status" value="1"/>
</dbReference>
<evidence type="ECO:0000256" key="6">
    <source>
        <dbReference type="HAMAP-Rule" id="MF_01974"/>
    </source>
</evidence>
<dbReference type="PANTHER" id="PTHR43330:SF27">
    <property type="entry name" value="METHIONINE AMINOPEPTIDASE"/>
    <property type="match status" value="1"/>
</dbReference>
<evidence type="ECO:0000256" key="7">
    <source>
        <dbReference type="RuleBase" id="RU003653"/>
    </source>
</evidence>
<keyword evidence="2 6" id="KW-0031">Aminopeptidase</keyword>
<feature type="binding site" evidence="6">
    <location>
        <position position="202"/>
    </location>
    <ligand>
        <name>a divalent metal cation</name>
        <dbReference type="ChEBI" id="CHEBI:60240"/>
        <label>2</label>
        <note>catalytic</note>
    </ligand>
</feature>
<dbReference type="AlphaFoldDB" id="A0A7X5KMS4"/>
<comment type="catalytic activity">
    <reaction evidence="6 7">
        <text>Release of N-terminal amino acids, preferentially methionine, from peptides and arylamides.</text>
        <dbReference type="EC" id="3.4.11.18"/>
    </reaction>
</comment>
<evidence type="ECO:0000256" key="3">
    <source>
        <dbReference type="ARBA" id="ARBA00022670"/>
    </source>
</evidence>
<comment type="cofactor">
    <cofactor evidence="6">
        <name>Co(2+)</name>
        <dbReference type="ChEBI" id="CHEBI:48828"/>
    </cofactor>
    <cofactor evidence="6">
        <name>Zn(2+)</name>
        <dbReference type="ChEBI" id="CHEBI:29105"/>
    </cofactor>
    <cofactor evidence="6">
        <name>Mn(2+)</name>
        <dbReference type="ChEBI" id="CHEBI:29035"/>
    </cofactor>
    <cofactor evidence="6">
        <name>Fe(2+)</name>
        <dbReference type="ChEBI" id="CHEBI:29033"/>
    </cofactor>
    <text evidence="6">Binds 2 divalent metal cations per subunit. Has a high-affinity and a low affinity metal-binding site. The true nature of the physiological cofactor is under debate. The enzyme is active with cobalt, zinc, manganese or divalent iron ions. Most likely, methionine aminopeptidases function as mononuclear Fe(2+)-metalloproteases under physiological conditions, and the catalytically relevant metal-binding site has been assigned to the histidine-containing high-affinity site.</text>
</comment>
<evidence type="ECO:0000256" key="1">
    <source>
        <dbReference type="ARBA" id="ARBA00002521"/>
    </source>
</evidence>
<sequence length="249" mass="27130">MSITIKSEQEIEIMRQAGKIVARTHSLLAGILKPGMTTLELDKAAEEYIRSQNAKASFKGYSGYPASICVSINDEVVHGIPGLRQIQEGDLVSIDIGAYFNGYHSDAARSYVVGQGDSEAVELVRVAEESFFAGIRAIKPGAHLHEISHAIQKYVESHGFSVVRDLVGHGIGRSLHEEPQIPNYKPIGRGPKLQSGMVLAIEPMVNAGKYEVRILDDDWTVVTLDGTLSAHYENTVLVTEDGCELLTVD</sequence>
<dbReference type="EMBL" id="JAAEEH010000028">
    <property type="protein sequence ID" value="NDL68134.1"/>
    <property type="molecule type" value="Genomic_DNA"/>
</dbReference>
<keyword evidence="4 6" id="KW-0479">Metal-binding</keyword>
<dbReference type="InterPro" id="IPR001714">
    <property type="entry name" value="Pept_M24_MAP"/>
</dbReference>
<evidence type="ECO:0000256" key="2">
    <source>
        <dbReference type="ARBA" id="ARBA00022438"/>
    </source>
</evidence>
<dbReference type="RefSeq" id="WP_162370857.1">
    <property type="nucleotide sequence ID" value="NZ_JAAEEH010000028.1"/>
</dbReference>
<comment type="caution">
    <text evidence="9">The sequence shown here is derived from an EMBL/GenBank/DDBJ whole genome shotgun (WGS) entry which is preliminary data.</text>
</comment>
<dbReference type="InterPro" id="IPR036005">
    <property type="entry name" value="Creatinase/aminopeptidase-like"/>
</dbReference>
<dbReference type="InterPro" id="IPR002467">
    <property type="entry name" value="Pept_M24A_MAP1"/>
</dbReference>
<comment type="function">
    <text evidence="1 6">Removes the N-terminal methionine from nascent proteins. The N-terminal methionine is often cleaved when the second residue in the primary sequence is small and uncharged (Met-Ala-, Cys, Gly, Pro, Ser, Thr, or Val). Requires deformylation of the N(alpha)-formylated initiator methionine before it can be hydrolyzed.</text>
</comment>
<comment type="similarity">
    <text evidence="6">Belongs to the peptidase M24A family. Methionine aminopeptidase type 1 subfamily.</text>
</comment>
<feature type="binding site" evidence="6">
    <location>
        <position position="95"/>
    </location>
    <ligand>
        <name>a divalent metal cation</name>
        <dbReference type="ChEBI" id="CHEBI:60240"/>
        <label>1</label>
    </ligand>
</feature>
<organism evidence="9 10">
    <name type="scientific">Anaerotalea alkaliphila</name>
    <dbReference type="NCBI Taxonomy" id="2662126"/>
    <lineage>
        <taxon>Bacteria</taxon>
        <taxon>Bacillati</taxon>
        <taxon>Bacillota</taxon>
        <taxon>Clostridia</taxon>
        <taxon>Eubacteriales</taxon>
        <taxon>Anaerotalea</taxon>
    </lineage>
</organism>
<evidence type="ECO:0000256" key="5">
    <source>
        <dbReference type="ARBA" id="ARBA00022801"/>
    </source>
</evidence>
<dbReference type="Proteomes" id="UP000461585">
    <property type="component" value="Unassembled WGS sequence"/>
</dbReference>
<dbReference type="GO" id="GO:0005829">
    <property type="term" value="C:cytosol"/>
    <property type="evidence" value="ECO:0007669"/>
    <property type="project" value="TreeGrafter"/>
</dbReference>